<proteinExistence type="predicted"/>
<name>A0ABZ0TGB2_9SPHI</name>
<reference evidence="1 2" key="1">
    <citation type="submission" date="2023-11" db="EMBL/GenBank/DDBJ databases">
        <title>Analysis of the Genomes of Mucilaginibacter gossypii cycad 4 and M. sabulilitoris SNA2: microbes with the potential for plant growth promotion.</title>
        <authorList>
            <person name="Hirsch A.M."/>
            <person name="Humm E."/>
            <person name="Rubbi M."/>
            <person name="Del Vecchio G."/>
            <person name="Ha S.M."/>
            <person name="Pellegrini M."/>
            <person name="Gunsalus R.P."/>
        </authorList>
    </citation>
    <scope>NUCLEOTIDE SEQUENCE [LARGE SCALE GENOMIC DNA]</scope>
    <source>
        <strain evidence="1 2">SNA2</strain>
    </source>
</reference>
<evidence type="ECO:0000313" key="1">
    <source>
        <dbReference type="EMBL" id="WPU91846.1"/>
    </source>
</evidence>
<accession>A0ABZ0TGB2</accession>
<gene>
    <name evidence="1" type="ORF">SNE25_21240</name>
</gene>
<keyword evidence="2" id="KW-1185">Reference proteome</keyword>
<dbReference type="RefSeq" id="WP_321561012.1">
    <property type="nucleotide sequence ID" value="NZ_CP139558.1"/>
</dbReference>
<protein>
    <submittedName>
        <fullName evidence="1">Uncharacterized protein</fullName>
    </submittedName>
</protein>
<dbReference type="Proteomes" id="UP001324380">
    <property type="component" value="Chromosome"/>
</dbReference>
<dbReference type="EMBL" id="CP139558">
    <property type="protein sequence ID" value="WPU91846.1"/>
    <property type="molecule type" value="Genomic_DNA"/>
</dbReference>
<evidence type="ECO:0000313" key="2">
    <source>
        <dbReference type="Proteomes" id="UP001324380"/>
    </source>
</evidence>
<organism evidence="1 2">
    <name type="scientific">Mucilaginibacter sabulilitoris</name>
    <dbReference type="NCBI Taxonomy" id="1173583"/>
    <lineage>
        <taxon>Bacteria</taxon>
        <taxon>Pseudomonadati</taxon>
        <taxon>Bacteroidota</taxon>
        <taxon>Sphingobacteriia</taxon>
        <taxon>Sphingobacteriales</taxon>
        <taxon>Sphingobacteriaceae</taxon>
        <taxon>Mucilaginibacter</taxon>
    </lineage>
</organism>
<sequence>MIITHETTIEEYEAWLATNPDFSEFRRAVRSTFKAAYLTIGRIVRRVKRVKNRSCLSGARVSSTVYPLSYNKNGVVTPYILAEWISDVRKELKRTTDHIRMINLFDCLEGVPWAENIFDDRFGRIQRIEDELAMEQTYKSALEILNQ</sequence>